<evidence type="ECO:0000256" key="6">
    <source>
        <dbReference type="ARBA" id="ARBA00023145"/>
    </source>
</evidence>
<evidence type="ECO:0000256" key="1">
    <source>
        <dbReference type="ARBA" id="ARBA00008455"/>
    </source>
</evidence>
<reference evidence="10" key="1">
    <citation type="submission" date="2015-11" db="EMBL/GenBank/DDBJ databases">
        <title>De novo transcriptome assembly of four potential Pierce s Disease insect vectors from Arizona vineyards.</title>
        <authorList>
            <person name="Tassone E.E."/>
        </authorList>
    </citation>
    <scope>NUCLEOTIDE SEQUENCE</scope>
</reference>
<keyword evidence="4" id="KW-0378">Hydrolase</keyword>
<protein>
    <recommendedName>
        <fullName evidence="9">Peptidase C1A papain C-terminal domain-containing protein</fullName>
    </recommendedName>
</protein>
<dbReference type="PROSITE" id="PS00640">
    <property type="entry name" value="THIOL_PROTEASE_ASN"/>
    <property type="match status" value="1"/>
</dbReference>
<evidence type="ECO:0000256" key="7">
    <source>
        <dbReference type="ARBA" id="ARBA00023157"/>
    </source>
</evidence>
<dbReference type="InterPro" id="IPR013128">
    <property type="entry name" value="Peptidase_C1A"/>
</dbReference>
<keyword evidence="8" id="KW-0472">Membrane</keyword>
<dbReference type="InterPro" id="IPR012599">
    <property type="entry name" value="Propeptide_C1A"/>
</dbReference>
<dbReference type="InterPro" id="IPR025661">
    <property type="entry name" value="Pept_asp_AS"/>
</dbReference>
<keyword evidence="5" id="KW-0788">Thiol protease</keyword>
<dbReference type="Pfam" id="PF08127">
    <property type="entry name" value="Propeptide_C1"/>
    <property type="match status" value="1"/>
</dbReference>
<dbReference type="Gene3D" id="3.90.70.10">
    <property type="entry name" value="Cysteine proteinases"/>
    <property type="match status" value="1"/>
</dbReference>
<gene>
    <name evidence="10" type="ORF">g.29391</name>
</gene>
<keyword evidence="3" id="KW-0732">Signal</keyword>
<evidence type="ECO:0000256" key="8">
    <source>
        <dbReference type="SAM" id="Phobius"/>
    </source>
</evidence>
<feature type="domain" description="Peptidase C1A papain C-terminal" evidence="9">
    <location>
        <begin position="108"/>
        <end position="360"/>
    </location>
</feature>
<evidence type="ECO:0000256" key="5">
    <source>
        <dbReference type="ARBA" id="ARBA00022807"/>
    </source>
</evidence>
<evidence type="ECO:0000313" key="10">
    <source>
        <dbReference type="EMBL" id="JAT13122.1"/>
    </source>
</evidence>
<dbReference type="InterPro" id="IPR000169">
    <property type="entry name" value="Pept_cys_AS"/>
</dbReference>
<keyword evidence="7" id="KW-1015">Disulfide bond</keyword>
<name>A0A1B6KNU2_9HEMI</name>
<dbReference type="PROSITE" id="PS00639">
    <property type="entry name" value="THIOL_PROTEASE_HIS"/>
    <property type="match status" value="1"/>
</dbReference>
<dbReference type="PROSITE" id="PS00139">
    <property type="entry name" value="THIOL_PROTEASE_CYS"/>
    <property type="match status" value="1"/>
</dbReference>
<keyword evidence="2" id="KW-0645">Protease</keyword>
<keyword evidence="6" id="KW-0865">Zymogen</keyword>
<dbReference type="SUPFAM" id="SSF54001">
    <property type="entry name" value="Cysteine proteinases"/>
    <property type="match status" value="1"/>
</dbReference>
<dbReference type="InterPro" id="IPR000668">
    <property type="entry name" value="Peptidase_C1A_C"/>
</dbReference>
<evidence type="ECO:0000256" key="2">
    <source>
        <dbReference type="ARBA" id="ARBA00022670"/>
    </source>
</evidence>
<dbReference type="EMBL" id="GEBQ01026855">
    <property type="protein sequence ID" value="JAT13122.1"/>
    <property type="molecule type" value="Transcribed_RNA"/>
</dbReference>
<dbReference type="Pfam" id="PF00112">
    <property type="entry name" value="Peptidase_C1"/>
    <property type="match status" value="1"/>
</dbReference>
<dbReference type="PANTHER" id="PTHR12411">
    <property type="entry name" value="CYSTEINE PROTEASE FAMILY C1-RELATED"/>
    <property type="match status" value="1"/>
</dbReference>
<dbReference type="FunFam" id="3.90.70.10:FF:000031">
    <property type="entry name" value="Cathepsin B"/>
    <property type="match status" value="1"/>
</dbReference>
<organism evidence="10">
    <name type="scientific">Graphocephala atropunctata</name>
    <dbReference type="NCBI Taxonomy" id="36148"/>
    <lineage>
        <taxon>Eukaryota</taxon>
        <taxon>Metazoa</taxon>
        <taxon>Ecdysozoa</taxon>
        <taxon>Arthropoda</taxon>
        <taxon>Hexapoda</taxon>
        <taxon>Insecta</taxon>
        <taxon>Pterygota</taxon>
        <taxon>Neoptera</taxon>
        <taxon>Paraneoptera</taxon>
        <taxon>Hemiptera</taxon>
        <taxon>Auchenorrhyncha</taxon>
        <taxon>Membracoidea</taxon>
        <taxon>Cicadellidae</taxon>
        <taxon>Cicadellinae</taxon>
        <taxon>Cicadellini</taxon>
        <taxon>Graphocephala</taxon>
    </lineage>
</organism>
<feature type="transmembrane region" description="Helical" evidence="8">
    <location>
        <begin position="24"/>
        <end position="44"/>
    </location>
</feature>
<comment type="similarity">
    <text evidence="1">Belongs to the peptidase C1 family.</text>
</comment>
<keyword evidence="8" id="KW-0812">Transmembrane</keyword>
<dbReference type="AlphaFoldDB" id="A0A1B6KNU2"/>
<dbReference type="CDD" id="cd02620">
    <property type="entry name" value="Peptidase_C1A_CathepsinB"/>
    <property type="match status" value="1"/>
</dbReference>
<dbReference type="GO" id="GO:0006508">
    <property type="term" value="P:proteolysis"/>
    <property type="evidence" value="ECO:0007669"/>
    <property type="project" value="UniProtKB-KW"/>
</dbReference>
<keyword evidence="8" id="KW-1133">Transmembrane helix</keyword>
<dbReference type="InterPro" id="IPR038765">
    <property type="entry name" value="Papain-like_cys_pep_sf"/>
</dbReference>
<sequence>RGIIIRNVAESMSIFHWTNSKMDYLPSLAIVLICTVWAVVVASVDLDQQLERDEIIEAVNSEDSTWKAGRNFDTSFKKSYLKNLLGLRKRLGGSLLPALVDNGIYMKLPKHFDARKKWKKCISLQQVRDQGPCGSCWAVAAAAAFTDRLCVSSNASFNGHLSAEEVLSCCSYCGQGCGGGDDDYAWTYFMTNGIVTGGDYHSHKGCQPYTLPTCEHHVHGSRKNCSTYGDLPTPSCQSVCYNKKYKAHNFTDDHHTVSSIFMIENNLPLIKKEIFLNGPVEAGFDVYEDFLSYKKGVYQHKAGDYVGGHAVKVIGWGVEKKVPYWLVANSWNSDWGDQGFFKIRRGNNECSFESDISGGYPVV</sequence>
<evidence type="ECO:0000256" key="4">
    <source>
        <dbReference type="ARBA" id="ARBA00022801"/>
    </source>
</evidence>
<proteinExistence type="inferred from homology"/>
<dbReference type="GO" id="GO:0004197">
    <property type="term" value="F:cysteine-type endopeptidase activity"/>
    <property type="evidence" value="ECO:0007669"/>
    <property type="project" value="InterPro"/>
</dbReference>
<feature type="non-terminal residue" evidence="10">
    <location>
        <position position="1"/>
    </location>
</feature>
<dbReference type="PRINTS" id="PR00705">
    <property type="entry name" value="PAPAIN"/>
</dbReference>
<accession>A0A1B6KNU2</accession>
<evidence type="ECO:0000259" key="9">
    <source>
        <dbReference type="SMART" id="SM00645"/>
    </source>
</evidence>
<evidence type="ECO:0000256" key="3">
    <source>
        <dbReference type="ARBA" id="ARBA00022729"/>
    </source>
</evidence>
<dbReference type="InterPro" id="IPR025660">
    <property type="entry name" value="Pept_his_AS"/>
</dbReference>
<dbReference type="SMART" id="SM00645">
    <property type="entry name" value="Pept_C1"/>
    <property type="match status" value="1"/>
</dbReference>